<evidence type="ECO:0000313" key="1">
    <source>
        <dbReference type="EMBL" id="PWK43359.1"/>
    </source>
</evidence>
<evidence type="ECO:0000313" key="2">
    <source>
        <dbReference type="Proteomes" id="UP000245697"/>
    </source>
</evidence>
<reference evidence="1 2" key="1">
    <citation type="submission" date="2018-05" db="EMBL/GenBank/DDBJ databases">
        <title>Genomic Encyclopedia of Archaeal and Bacterial Type Strains, Phase II (KMG-II): from individual species to whole genera.</title>
        <authorList>
            <person name="Goeker M."/>
        </authorList>
    </citation>
    <scope>NUCLEOTIDE SEQUENCE [LARGE SCALE GENOMIC DNA]</scope>
    <source>
        <strain evidence="1 2">DSM 45184</strain>
    </source>
</reference>
<dbReference type="OrthoDB" id="4186539at2"/>
<comment type="caution">
    <text evidence="1">The sequence shown here is derived from an EMBL/GenBank/DDBJ whole genome shotgun (WGS) entry which is preliminary data.</text>
</comment>
<proteinExistence type="predicted"/>
<accession>A0A316F800</accession>
<dbReference type="RefSeq" id="WP_109597070.1">
    <property type="nucleotide sequence ID" value="NZ_BONA01000062.1"/>
</dbReference>
<keyword evidence="2" id="KW-1185">Reference proteome</keyword>
<name>A0A316F800_9ACTN</name>
<dbReference type="Proteomes" id="UP000245697">
    <property type="component" value="Unassembled WGS sequence"/>
</dbReference>
<organism evidence="1 2">
    <name type="scientific">Actinoplanes xinjiangensis</name>
    <dbReference type="NCBI Taxonomy" id="512350"/>
    <lineage>
        <taxon>Bacteria</taxon>
        <taxon>Bacillati</taxon>
        <taxon>Actinomycetota</taxon>
        <taxon>Actinomycetes</taxon>
        <taxon>Micromonosporales</taxon>
        <taxon>Micromonosporaceae</taxon>
        <taxon>Actinoplanes</taxon>
    </lineage>
</organism>
<dbReference type="EMBL" id="QGGR01000013">
    <property type="protein sequence ID" value="PWK43359.1"/>
    <property type="molecule type" value="Genomic_DNA"/>
</dbReference>
<protein>
    <submittedName>
        <fullName evidence="1">Uncharacterized protein</fullName>
    </submittedName>
</protein>
<dbReference type="AlphaFoldDB" id="A0A316F800"/>
<sequence length="89" mass="9750">MNPPFDQAAAEAAEAAGDWSVAIALVGAYAECYSRDPHRHNAHLWHIDLLARAGRLTDLAEFAVTDVHARRRLQRLRAEPGGPPSEPAR</sequence>
<gene>
    <name evidence="1" type="ORF">BC793_11341</name>
</gene>